<gene>
    <name evidence="1" type="ORF">GGR89_004214</name>
</gene>
<organism evidence="1 2">
    <name type="scientific">Sphingomonas trueperi</name>
    <dbReference type="NCBI Taxonomy" id="53317"/>
    <lineage>
        <taxon>Bacteria</taxon>
        <taxon>Pseudomonadati</taxon>
        <taxon>Pseudomonadota</taxon>
        <taxon>Alphaproteobacteria</taxon>
        <taxon>Sphingomonadales</taxon>
        <taxon>Sphingomonadaceae</taxon>
        <taxon>Sphingomonas</taxon>
    </lineage>
</organism>
<dbReference type="EMBL" id="JAATJB010000023">
    <property type="protein sequence ID" value="NJB99868.1"/>
    <property type="molecule type" value="Genomic_DNA"/>
</dbReference>
<evidence type="ECO:0000313" key="2">
    <source>
        <dbReference type="Proteomes" id="UP000531251"/>
    </source>
</evidence>
<evidence type="ECO:0000313" key="1">
    <source>
        <dbReference type="EMBL" id="NJB99868.1"/>
    </source>
</evidence>
<comment type="caution">
    <text evidence="1">The sequence shown here is derived from an EMBL/GenBank/DDBJ whole genome shotgun (WGS) entry which is preliminary data.</text>
</comment>
<name>A0A7X5Y3A0_9SPHN</name>
<proteinExistence type="predicted"/>
<reference evidence="1 2" key="1">
    <citation type="submission" date="2020-03" db="EMBL/GenBank/DDBJ databases">
        <title>Genomic Encyclopedia of Type Strains, Phase IV (KMG-IV): sequencing the most valuable type-strain genomes for metagenomic binning, comparative biology and taxonomic classification.</title>
        <authorList>
            <person name="Goeker M."/>
        </authorList>
    </citation>
    <scope>NUCLEOTIDE SEQUENCE [LARGE SCALE GENOMIC DNA]</scope>
    <source>
        <strain evidence="1 2">DSM 7225</strain>
    </source>
</reference>
<dbReference type="Proteomes" id="UP000531251">
    <property type="component" value="Unassembled WGS sequence"/>
</dbReference>
<keyword evidence="2" id="KW-1185">Reference proteome</keyword>
<dbReference type="AlphaFoldDB" id="A0A7X5Y3A0"/>
<sequence length="210" mass="23149">MAAQPSLIRIVNRAAIWLGTAQRISSLDDPAPLAEAARDTIDFCRDELLASHPWNFAVENRTTAQVVGVDTDRYARAFERPADGLRFLPARPDEDWGGFGVIEQGQYLLSDAPPPLKTRWIVRVEDPSRWSPGFTHSMSAALAFEIFTVITGSDAMSQKLAARLENAIRSGKRQDGMASGNRARLTARLSSWLGAREAGGREWQYGPPIV</sequence>
<dbReference type="RefSeq" id="WP_167713102.1">
    <property type="nucleotide sequence ID" value="NZ_BAAADY010000034.1"/>
</dbReference>
<protein>
    <submittedName>
        <fullName evidence="1">Uncharacterized protein</fullName>
    </submittedName>
</protein>
<accession>A0A7X5Y3A0</accession>